<dbReference type="CDD" id="cd00037">
    <property type="entry name" value="CLECT"/>
    <property type="match status" value="2"/>
</dbReference>
<evidence type="ECO:0000313" key="11">
    <source>
        <dbReference type="Proteomes" id="UP000314294"/>
    </source>
</evidence>
<dbReference type="PROSITE" id="PS00615">
    <property type="entry name" value="C_TYPE_LECTIN_1"/>
    <property type="match status" value="1"/>
</dbReference>
<dbReference type="InterPro" id="IPR006585">
    <property type="entry name" value="FTP1"/>
</dbReference>
<dbReference type="Pfam" id="PF22633">
    <property type="entry name" value="F5_F8_type_C_2"/>
    <property type="match status" value="2"/>
</dbReference>
<dbReference type="Pfam" id="PF00059">
    <property type="entry name" value="Lectin_C"/>
    <property type="match status" value="1"/>
</dbReference>
<dbReference type="PROSITE" id="PS50041">
    <property type="entry name" value="C_TYPE_LECTIN_2"/>
    <property type="match status" value="2"/>
</dbReference>
<evidence type="ECO:0000256" key="8">
    <source>
        <dbReference type="SAM" id="MobiDB-lite"/>
    </source>
</evidence>
<dbReference type="GO" id="GO:0010185">
    <property type="term" value="P:regulation of cellular defense response"/>
    <property type="evidence" value="ECO:0007669"/>
    <property type="project" value="UniProtKB-ARBA"/>
</dbReference>
<dbReference type="InterPro" id="IPR018378">
    <property type="entry name" value="C-type_lectin_CS"/>
</dbReference>
<dbReference type="OrthoDB" id="547680at2759"/>
<feature type="domain" description="C-type lectin" evidence="9">
    <location>
        <begin position="500"/>
        <end position="579"/>
    </location>
</feature>
<keyword evidence="7" id="KW-1015">Disulfide bond</keyword>
<dbReference type="SMART" id="SM00034">
    <property type="entry name" value="CLECT"/>
    <property type="match status" value="1"/>
</dbReference>
<comment type="similarity">
    <text evidence="2">Belongs to the fucolectin family.</text>
</comment>
<keyword evidence="6" id="KW-0106">Calcium</keyword>
<feature type="compositionally biased region" description="Basic residues" evidence="8">
    <location>
        <begin position="225"/>
        <end position="234"/>
    </location>
</feature>
<evidence type="ECO:0000313" key="10">
    <source>
        <dbReference type="EMBL" id="TNN46024.1"/>
    </source>
</evidence>
<evidence type="ECO:0000256" key="3">
    <source>
        <dbReference type="ARBA" id="ARBA00011233"/>
    </source>
</evidence>
<dbReference type="SMART" id="SM00607">
    <property type="entry name" value="FTP"/>
    <property type="match status" value="1"/>
</dbReference>
<dbReference type="InterPro" id="IPR001304">
    <property type="entry name" value="C-type_lectin-like"/>
</dbReference>
<feature type="domain" description="C-type lectin" evidence="9">
    <location>
        <begin position="104"/>
        <end position="213"/>
    </location>
</feature>
<evidence type="ECO:0000256" key="5">
    <source>
        <dbReference type="ARBA" id="ARBA00022734"/>
    </source>
</evidence>
<comment type="function">
    <text evidence="1">Acts as a defensive agent. Recognizes blood group fucosylated oligosaccharides including A, B, H and Lewis B-type antigens. Does not recognize Lewis A antigen and has low affinity for monovalent haptens.</text>
</comment>
<dbReference type="GO" id="GO:0046872">
    <property type="term" value="F:metal ion binding"/>
    <property type="evidence" value="ECO:0007669"/>
    <property type="project" value="UniProtKB-KW"/>
</dbReference>
<evidence type="ECO:0000256" key="2">
    <source>
        <dbReference type="ARBA" id="ARBA00010147"/>
    </source>
</evidence>
<dbReference type="InterPro" id="IPR016186">
    <property type="entry name" value="C-type_lectin-like/link_sf"/>
</dbReference>
<dbReference type="InterPro" id="IPR008979">
    <property type="entry name" value="Galactose-bd-like_sf"/>
</dbReference>
<reference evidence="10 11" key="1">
    <citation type="submission" date="2019-03" db="EMBL/GenBank/DDBJ databases">
        <title>First draft genome of Liparis tanakae, snailfish: a comprehensive survey of snailfish specific genes.</title>
        <authorList>
            <person name="Kim W."/>
            <person name="Song I."/>
            <person name="Jeong J.-H."/>
            <person name="Kim D."/>
            <person name="Kim S."/>
            <person name="Ryu S."/>
            <person name="Song J.Y."/>
            <person name="Lee S.K."/>
        </authorList>
    </citation>
    <scope>NUCLEOTIDE SEQUENCE [LARGE SCALE GENOMIC DNA]</scope>
    <source>
        <tissue evidence="10">Muscle</tissue>
    </source>
</reference>
<dbReference type="InterPro" id="IPR016187">
    <property type="entry name" value="CTDL_fold"/>
</dbReference>
<sequence length="579" mass="64310">MYRITSVSITNRNDYTERINNAMILIGNNPMNNGNNNPICAVIPSIPSGGTSTFNCGGMIGRFINVYQNSNYLTICELEVYGELVTPPSSFGAVVMGRKVVVVEKKLSWSDALLYCRDFYWDLLSIRSEEEQVEVGEVLSTASFPLTKHVWLGLRRYLMDGRWFWMSGSSVDYSSWETDHIWKVTSPCGGIDTSGHFHWNDLPCGDHLHFICLTGSGGKFTERQRHTHSSRKPKSQTPKTPPALKGTVALRSRSTDYTKARQQPTVASFCSAASNNVNAKTLHQRKSSAFNDNVQSGFYGAQFMGHDTAQDLLQHFKECAQQLDLRHLWLLTGFTVTSSLNVAPNGTASQSSTYRGWVASNAIDGNMNPDINYCTHTDQTEESWWKLILPAMYRITSVSITNRNSAAAERINNAMILIGNCPMNNGNNNPMCLLPVVAPDGLHSCAVIPSIPSGSTSTFNCGGMIGRFVNVYQKSNVLTICELEVYGELVTPPSSFGAVVMGRNVVVVEKKLSWSDALLYCRDFYWDLLSIRSEEEQVEVGEVLSTASFPLTKHVWLGLRSYLFAERGAQWNGISIINL</sequence>
<dbReference type="SUPFAM" id="SSF49785">
    <property type="entry name" value="Galactose-binding domain-like"/>
    <property type="match status" value="2"/>
</dbReference>
<evidence type="ECO:0000256" key="1">
    <source>
        <dbReference type="ARBA" id="ARBA00002219"/>
    </source>
</evidence>
<protein>
    <submittedName>
        <fullName evidence="10">Fucolectin-1</fullName>
    </submittedName>
</protein>
<organism evidence="10 11">
    <name type="scientific">Liparis tanakae</name>
    <name type="common">Tanaka's snailfish</name>
    <dbReference type="NCBI Taxonomy" id="230148"/>
    <lineage>
        <taxon>Eukaryota</taxon>
        <taxon>Metazoa</taxon>
        <taxon>Chordata</taxon>
        <taxon>Craniata</taxon>
        <taxon>Vertebrata</taxon>
        <taxon>Euteleostomi</taxon>
        <taxon>Actinopterygii</taxon>
        <taxon>Neopterygii</taxon>
        <taxon>Teleostei</taxon>
        <taxon>Neoteleostei</taxon>
        <taxon>Acanthomorphata</taxon>
        <taxon>Eupercaria</taxon>
        <taxon>Perciformes</taxon>
        <taxon>Cottioidei</taxon>
        <taxon>Cottales</taxon>
        <taxon>Liparidae</taxon>
        <taxon>Liparis</taxon>
    </lineage>
</organism>
<dbReference type="AlphaFoldDB" id="A0A4Z2FZN7"/>
<evidence type="ECO:0000256" key="4">
    <source>
        <dbReference type="ARBA" id="ARBA00022723"/>
    </source>
</evidence>
<comment type="caution">
    <text evidence="10">The sequence shown here is derived from an EMBL/GenBank/DDBJ whole genome shotgun (WGS) entry which is preliminary data.</text>
</comment>
<dbReference type="SUPFAM" id="SSF56436">
    <property type="entry name" value="C-type lectin-like"/>
    <property type="match status" value="2"/>
</dbReference>
<dbReference type="Proteomes" id="UP000314294">
    <property type="component" value="Unassembled WGS sequence"/>
</dbReference>
<keyword evidence="11" id="KW-1185">Reference proteome</keyword>
<name>A0A4Z2FZN7_9TELE</name>
<keyword evidence="5" id="KW-0430">Lectin</keyword>
<proteinExistence type="inferred from homology"/>
<dbReference type="PANTHER" id="PTHR45713:SF6">
    <property type="entry name" value="F5_8 TYPE C DOMAIN-CONTAINING PROTEIN"/>
    <property type="match status" value="1"/>
</dbReference>
<evidence type="ECO:0000256" key="6">
    <source>
        <dbReference type="ARBA" id="ARBA00022837"/>
    </source>
</evidence>
<keyword evidence="4" id="KW-0479">Metal-binding</keyword>
<feature type="region of interest" description="Disordered" evidence="8">
    <location>
        <begin position="220"/>
        <end position="244"/>
    </location>
</feature>
<comment type="subunit">
    <text evidence="3">Homotrimer.</text>
</comment>
<dbReference type="PANTHER" id="PTHR45713">
    <property type="entry name" value="FTP DOMAIN-CONTAINING PROTEIN"/>
    <property type="match status" value="1"/>
</dbReference>
<dbReference type="GO" id="GO:0001868">
    <property type="term" value="P:regulation of complement activation, lectin pathway"/>
    <property type="evidence" value="ECO:0007669"/>
    <property type="project" value="UniProtKB-ARBA"/>
</dbReference>
<dbReference type="EMBL" id="SRLO01000813">
    <property type="protein sequence ID" value="TNN46024.1"/>
    <property type="molecule type" value="Genomic_DNA"/>
</dbReference>
<dbReference type="Gene3D" id="3.10.100.10">
    <property type="entry name" value="Mannose-Binding Protein A, subunit A"/>
    <property type="match status" value="2"/>
</dbReference>
<evidence type="ECO:0000256" key="7">
    <source>
        <dbReference type="ARBA" id="ARBA00023157"/>
    </source>
</evidence>
<accession>A0A4Z2FZN7</accession>
<dbReference type="GO" id="GO:0042806">
    <property type="term" value="F:fucose binding"/>
    <property type="evidence" value="ECO:0007669"/>
    <property type="project" value="UniProtKB-ARBA"/>
</dbReference>
<evidence type="ECO:0000259" key="9">
    <source>
        <dbReference type="PROSITE" id="PS50041"/>
    </source>
</evidence>
<dbReference type="Gene3D" id="2.60.120.260">
    <property type="entry name" value="Galactose-binding domain-like"/>
    <property type="match status" value="2"/>
</dbReference>
<gene>
    <name evidence="10" type="primary">FUCL1_9</name>
    <name evidence="10" type="ORF">EYF80_043780</name>
</gene>
<dbReference type="InterPro" id="IPR051941">
    <property type="entry name" value="BG_Antigen-Binding_Lectin"/>
</dbReference>